<reference evidence="2" key="1">
    <citation type="submission" date="2014-11" db="EMBL/GenBank/DDBJ databases">
        <authorList>
            <person name="Otto D Thomas"/>
            <person name="Naeem Raeece"/>
        </authorList>
    </citation>
    <scope>NUCLEOTIDE SEQUENCE</scope>
</reference>
<sequence length="112" mass="11936">MERLRGVLQTGRSPLQDIKLLQEFLVVFCAFLSPCRLPGHVEDVPEGTAAPCPSQRGRASKMSPKASLGGLEGAAAAAAAAAQLLERLELPLLVFQQPLMQNPDRRTKGGGM</sequence>
<dbReference type="AlphaFoldDB" id="A0A0G4GWF8"/>
<proteinExistence type="predicted"/>
<dbReference type="EMBL" id="CDMZ01001624">
    <property type="protein sequence ID" value="CEM35343.1"/>
    <property type="molecule type" value="Genomic_DNA"/>
</dbReference>
<evidence type="ECO:0000256" key="1">
    <source>
        <dbReference type="SAM" id="MobiDB-lite"/>
    </source>
</evidence>
<dbReference type="VEuPathDB" id="CryptoDB:Cvel_5321"/>
<protein>
    <submittedName>
        <fullName evidence="2">Uncharacterized protein</fullName>
    </submittedName>
</protein>
<name>A0A0G4GWF8_9ALVE</name>
<feature type="region of interest" description="Disordered" evidence="1">
    <location>
        <begin position="46"/>
        <end position="66"/>
    </location>
</feature>
<accession>A0A0G4GWF8</accession>
<gene>
    <name evidence="2" type="ORF">Cvel_5321</name>
</gene>
<evidence type="ECO:0000313" key="2">
    <source>
        <dbReference type="EMBL" id="CEM35343.1"/>
    </source>
</evidence>
<organism evidence="2">
    <name type="scientific">Chromera velia CCMP2878</name>
    <dbReference type="NCBI Taxonomy" id="1169474"/>
    <lineage>
        <taxon>Eukaryota</taxon>
        <taxon>Sar</taxon>
        <taxon>Alveolata</taxon>
        <taxon>Colpodellida</taxon>
        <taxon>Chromeraceae</taxon>
        <taxon>Chromera</taxon>
    </lineage>
</organism>